<dbReference type="SUPFAM" id="SSF49503">
    <property type="entry name" value="Cupredoxins"/>
    <property type="match status" value="1"/>
</dbReference>
<evidence type="ECO:0000256" key="5">
    <source>
        <dbReference type="ARBA" id="ARBA00022692"/>
    </source>
</evidence>
<dbReference type="GO" id="GO:0016020">
    <property type="term" value="C:membrane"/>
    <property type="evidence" value="ECO:0007669"/>
    <property type="project" value="UniProtKB-SubCell"/>
</dbReference>
<dbReference type="EC" id="7.1.1.9" evidence="3"/>
<evidence type="ECO:0000256" key="13">
    <source>
        <dbReference type="SAM" id="Phobius"/>
    </source>
</evidence>
<evidence type="ECO:0000256" key="3">
    <source>
        <dbReference type="ARBA" id="ARBA00012949"/>
    </source>
</evidence>
<name>A0AAU7JK66_9HYPH</name>
<evidence type="ECO:0000256" key="12">
    <source>
        <dbReference type="ARBA" id="ARBA00047816"/>
    </source>
</evidence>
<keyword evidence="5 13" id="KW-0812">Transmembrane</keyword>
<evidence type="ECO:0000256" key="4">
    <source>
        <dbReference type="ARBA" id="ARBA00022448"/>
    </source>
</evidence>
<dbReference type="EMBL" id="CP157484">
    <property type="protein sequence ID" value="XBO40359.1"/>
    <property type="molecule type" value="Genomic_DNA"/>
</dbReference>
<evidence type="ECO:0000256" key="1">
    <source>
        <dbReference type="ARBA" id="ARBA00004141"/>
    </source>
</evidence>
<feature type="transmembrane region" description="Helical" evidence="13">
    <location>
        <begin position="83"/>
        <end position="104"/>
    </location>
</feature>
<feature type="domain" description="Cytochrome oxidase subunit II copper A binding" evidence="14">
    <location>
        <begin position="112"/>
        <end position="254"/>
    </location>
</feature>
<evidence type="ECO:0000256" key="7">
    <source>
        <dbReference type="ARBA" id="ARBA00022967"/>
    </source>
</evidence>
<keyword evidence="10" id="KW-0186">Copper</keyword>
<comment type="catalytic activity">
    <reaction evidence="12">
        <text>4 Fe(II)-[cytochrome c] + O2 + 8 H(+)(in) = 4 Fe(III)-[cytochrome c] + 2 H2O + 4 H(+)(out)</text>
        <dbReference type="Rhea" id="RHEA:11436"/>
        <dbReference type="Rhea" id="RHEA-COMP:10350"/>
        <dbReference type="Rhea" id="RHEA-COMP:14399"/>
        <dbReference type="ChEBI" id="CHEBI:15377"/>
        <dbReference type="ChEBI" id="CHEBI:15378"/>
        <dbReference type="ChEBI" id="CHEBI:15379"/>
        <dbReference type="ChEBI" id="CHEBI:29033"/>
        <dbReference type="ChEBI" id="CHEBI:29034"/>
        <dbReference type="EC" id="7.1.1.9"/>
    </reaction>
</comment>
<dbReference type="PANTHER" id="PTHR22888">
    <property type="entry name" value="CYTOCHROME C OXIDASE, SUBUNIT II"/>
    <property type="match status" value="1"/>
</dbReference>
<reference evidence="15" key="1">
    <citation type="submission" date="2024-05" db="EMBL/GenBank/DDBJ databases">
        <authorList>
            <person name="Kim S."/>
            <person name="Heo J."/>
            <person name="Choi H."/>
            <person name="Choi Y."/>
            <person name="Kwon S.-W."/>
            <person name="Kim Y."/>
        </authorList>
    </citation>
    <scope>NUCLEOTIDE SEQUENCE</scope>
    <source>
        <strain evidence="15">KACC 23698</strain>
    </source>
</reference>
<dbReference type="RefSeq" id="WP_406857215.1">
    <property type="nucleotide sequence ID" value="NZ_CP157484.1"/>
</dbReference>
<evidence type="ECO:0000256" key="6">
    <source>
        <dbReference type="ARBA" id="ARBA00022723"/>
    </source>
</evidence>
<dbReference type="AlphaFoldDB" id="A0AAU7JK66"/>
<keyword evidence="8" id="KW-0249">Electron transport</keyword>
<keyword evidence="11 13" id="KW-0472">Membrane</keyword>
<evidence type="ECO:0000256" key="11">
    <source>
        <dbReference type="ARBA" id="ARBA00023136"/>
    </source>
</evidence>
<evidence type="ECO:0000259" key="14">
    <source>
        <dbReference type="PROSITE" id="PS50857"/>
    </source>
</evidence>
<dbReference type="GO" id="GO:0004129">
    <property type="term" value="F:cytochrome-c oxidase activity"/>
    <property type="evidence" value="ECO:0007669"/>
    <property type="project" value="UniProtKB-EC"/>
</dbReference>
<evidence type="ECO:0000256" key="10">
    <source>
        <dbReference type="ARBA" id="ARBA00023008"/>
    </source>
</evidence>
<keyword evidence="7" id="KW-1278">Translocase</keyword>
<dbReference type="GO" id="GO:0005507">
    <property type="term" value="F:copper ion binding"/>
    <property type="evidence" value="ECO:0007669"/>
    <property type="project" value="InterPro"/>
</dbReference>
<dbReference type="CDD" id="cd13919">
    <property type="entry name" value="CuRO_HCO_II_like_5"/>
    <property type="match status" value="1"/>
</dbReference>
<evidence type="ECO:0000313" key="15">
    <source>
        <dbReference type="EMBL" id="XBO40359.1"/>
    </source>
</evidence>
<dbReference type="InterPro" id="IPR002429">
    <property type="entry name" value="CcO_II-like_C"/>
</dbReference>
<dbReference type="InterPro" id="IPR008972">
    <property type="entry name" value="Cupredoxin"/>
</dbReference>
<protein>
    <recommendedName>
        <fullName evidence="3">cytochrome-c oxidase</fullName>
        <ecNumber evidence="3">7.1.1.9</ecNumber>
    </recommendedName>
</protein>
<dbReference type="PROSITE" id="PS00078">
    <property type="entry name" value="COX2"/>
    <property type="match status" value="1"/>
</dbReference>
<dbReference type="InterPro" id="IPR001505">
    <property type="entry name" value="Copper_CuA"/>
</dbReference>
<evidence type="ECO:0000256" key="8">
    <source>
        <dbReference type="ARBA" id="ARBA00022982"/>
    </source>
</evidence>
<gene>
    <name evidence="15" type="ORF">ABEG18_06170</name>
</gene>
<keyword evidence="6" id="KW-0479">Metal-binding</keyword>
<evidence type="ECO:0000256" key="9">
    <source>
        <dbReference type="ARBA" id="ARBA00022989"/>
    </source>
</evidence>
<dbReference type="GO" id="GO:0042773">
    <property type="term" value="P:ATP synthesis coupled electron transport"/>
    <property type="evidence" value="ECO:0007669"/>
    <property type="project" value="TreeGrafter"/>
</dbReference>
<evidence type="ECO:0000256" key="2">
    <source>
        <dbReference type="ARBA" id="ARBA00007866"/>
    </source>
</evidence>
<dbReference type="Gene3D" id="2.60.40.420">
    <property type="entry name" value="Cupredoxins - blue copper proteins"/>
    <property type="match status" value="1"/>
</dbReference>
<comment type="similarity">
    <text evidence="2">Belongs to the cytochrome c oxidase subunit 2 family.</text>
</comment>
<dbReference type="InterPro" id="IPR036257">
    <property type="entry name" value="Cyt_c_oxidase_su2_TM_sf"/>
</dbReference>
<dbReference type="PROSITE" id="PS50857">
    <property type="entry name" value="COX2_CUA"/>
    <property type="match status" value="1"/>
</dbReference>
<dbReference type="InterPro" id="IPR045187">
    <property type="entry name" value="CcO_II"/>
</dbReference>
<dbReference type="Gene3D" id="1.10.287.90">
    <property type="match status" value="1"/>
</dbReference>
<dbReference type="SUPFAM" id="SSF81464">
    <property type="entry name" value="Cytochrome c oxidase subunit II-like, transmembrane region"/>
    <property type="match status" value="1"/>
</dbReference>
<proteinExistence type="inferred from homology"/>
<keyword evidence="4" id="KW-0813">Transport</keyword>
<dbReference type="PRINTS" id="PR01166">
    <property type="entry name" value="CYCOXIDASEII"/>
</dbReference>
<dbReference type="Pfam" id="PF00116">
    <property type="entry name" value="COX2"/>
    <property type="match status" value="1"/>
</dbReference>
<sequence length="271" mass="30148">MPIAIALVVLTLGSLLFHVVSPWWWTPIASNWRYIDDTITITFWITGCVFTAVVLFMAYCAYRFRHRPGLVAAYEPENTRLERWLAIGTGVGVAAMLAPGLLVWSQFVNVPAGATEVEIVGQQWQWGFRLPGADGKLGASDSQYVTADNPLGLSPTDPNGQDDVILVAADLHLQLGKPVKILLRALDVVHDFYVPEFRAKMDMIPGTTTYYWIVPTRVGAFDVLCAELCGYGHPYMRGRVVVDTETAYQAWLKNQKTFAQTYDPPHKEAGL</sequence>
<feature type="transmembrane region" description="Helical" evidence="13">
    <location>
        <begin position="38"/>
        <end position="62"/>
    </location>
</feature>
<dbReference type="PANTHER" id="PTHR22888:SF9">
    <property type="entry name" value="CYTOCHROME C OXIDASE SUBUNIT 2"/>
    <property type="match status" value="1"/>
</dbReference>
<keyword evidence="9 13" id="KW-1133">Transmembrane helix</keyword>
<comment type="subcellular location">
    <subcellularLocation>
        <location evidence="1">Membrane</location>
        <topology evidence="1">Multi-pass membrane protein</topology>
    </subcellularLocation>
</comment>
<accession>A0AAU7JK66</accession>
<organism evidence="15">
    <name type="scientific">Alsobacter sp. KACC 23698</name>
    <dbReference type="NCBI Taxonomy" id="3149229"/>
    <lineage>
        <taxon>Bacteria</taxon>
        <taxon>Pseudomonadati</taxon>
        <taxon>Pseudomonadota</taxon>
        <taxon>Alphaproteobacteria</taxon>
        <taxon>Hyphomicrobiales</taxon>
        <taxon>Alsobacteraceae</taxon>
        <taxon>Alsobacter</taxon>
    </lineage>
</organism>